<evidence type="ECO:0000259" key="3">
    <source>
        <dbReference type="PROSITE" id="PS50011"/>
    </source>
</evidence>
<comment type="caution">
    <text evidence="4">The sequence shown here is derived from an EMBL/GenBank/DDBJ whole genome shotgun (WGS) entry which is preliminary data.</text>
</comment>
<dbReference type="PANTHER" id="PTHR24055">
    <property type="entry name" value="MITOGEN-ACTIVATED PROTEIN KINASE"/>
    <property type="match status" value="1"/>
</dbReference>
<keyword evidence="5" id="KW-1185">Reference proteome</keyword>
<dbReference type="InterPro" id="IPR050117">
    <property type="entry name" value="MAPK"/>
</dbReference>
<dbReference type="SMART" id="SM00220">
    <property type="entry name" value="S_TKc"/>
    <property type="match status" value="1"/>
</dbReference>
<dbReference type="InterPro" id="IPR011009">
    <property type="entry name" value="Kinase-like_dom_sf"/>
</dbReference>
<protein>
    <recommendedName>
        <fullName evidence="3">Protein kinase domain-containing protein</fullName>
    </recommendedName>
</protein>
<evidence type="ECO:0000313" key="4">
    <source>
        <dbReference type="EMBL" id="KAG6386616.1"/>
    </source>
</evidence>
<feature type="domain" description="Protein kinase" evidence="3">
    <location>
        <begin position="1"/>
        <end position="219"/>
    </location>
</feature>
<dbReference type="PROSITE" id="PS50011">
    <property type="entry name" value="PROTEIN_KINASE_DOM"/>
    <property type="match status" value="1"/>
</dbReference>
<reference evidence="4" key="1">
    <citation type="submission" date="2018-01" db="EMBL/GenBank/DDBJ databases">
        <authorList>
            <person name="Mao J.F."/>
        </authorList>
    </citation>
    <scope>NUCLEOTIDE SEQUENCE</scope>
    <source>
        <strain evidence="4">Huo1</strain>
        <tissue evidence="4">Leaf</tissue>
    </source>
</reference>
<dbReference type="GO" id="GO:0005524">
    <property type="term" value="F:ATP binding"/>
    <property type="evidence" value="ECO:0007669"/>
    <property type="project" value="UniProtKB-KW"/>
</dbReference>
<dbReference type="PROSITE" id="PS00108">
    <property type="entry name" value="PROTEIN_KINASE_ST"/>
    <property type="match status" value="1"/>
</dbReference>
<evidence type="ECO:0000256" key="2">
    <source>
        <dbReference type="ARBA" id="ARBA00022840"/>
    </source>
</evidence>
<dbReference type="EMBL" id="PNBA02000021">
    <property type="protein sequence ID" value="KAG6386616.1"/>
    <property type="molecule type" value="Genomic_DNA"/>
</dbReference>
<keyword evidence="1" id="KW-0547">Nucleotide-binding</keyword>
<dbReference type="SUPFAM" id="SSF56112">
    <property type="entry name" value="Protein kinase-like (PK-like)"/>
    <property type="match status" value="1"/>
</dbReference>
<accession>A0A8X8W220</accession>
<dbReference type="Pfam" id="PF00069">
    <property type="entry name" value="Pkinase"/>
    <property type="match status" value="1"/>
</dbReference>
<organism evidence="4">
    <name type="scientific">Salvia splendens</name>
    <name type="common">Scarlet sage</name>
    <dbReference type="NCBI Taxonomy" id="180675"/>
    <lineage>
        <taxon>Eukaryota</taxon>
        <taxon>Viridiplantae</taxon>
        <taxon>Streptophyta</taxon>
        <taxon>Embryophyta</taxon>
        <taxon>Tracheophyta</taxon>
        <taxon>Spermatophyta</taxon>
        <taxon>Magnoliopsida</taxon>
        <taxon>eudicotyledons</taxon>
        <taxon>Gunneridae</taxon>
        <taxon>Pentapetalae</taxon>
        <taxon>asterids</taxon>
        <taxon>lamiids</taxon>
        <taxon>Lamiales</taxon>
        <taxon>Lamiaceae</taxon>
        <taxon>Nepetoideae</taxon>
        <taxon>Mentheae</taxon>
        <taxon>Salviinae</taxon>
        <taxon>Salvia</taxon>
        <taxon>Salvia subgen. Calosphace</taxon>
        <taxon>core Calosphace</taxon>
    </lineage>
</organism>
<reference evidence="4" key="2">
    <citation type="submission" date="2020-08" db="EMBL/GenBank/DDBJ databases">
        <title>Plant Genome Project.</title>
        <authorList>
            <person name="Zhang R.-G."/>
        </authorList>
    </citation>
    <scope>NUCLEOTIDE SEQUENCE</scope>
    <source>
        <strain evidence="4">Huo1</strain>
        <tissue evidence="4">Leaf</tissue>
    </source>
</reference>
<evidence type="ECO:0000256" key="1">
    <source>
        <dbReference type="ARBA" id="ARBA00022741"/>
    </source>
</evidence>
<gene>
    <name evidence="4" type="ORF">SASPL_151784</name>
</gene>
<keyword evidence="2" id="KW-0067">ATP-binding</keyword>
<dbReference type="GO" id="GO:0004672">
    <property type="term" value="F:protein kinase activity"/>
    <property type="evidence" value="ECO:0007669"/>
    <property type="project" value="InterPro"/>
</dbReference>
<evidence type="ECO:0000313" key="5">
    <source>
        <dbReference type="Proteomes" id="UP000298416"/>
    </source>
</evidence>
<dbReference type="Gene3D" id="1.10.510.10">
    <property type="entry name" value="Transferase(Phosphotransferase) domain 1"/>
    <property type="match status" value="1"/>
</dbReference>
<dbReference type="AlphaFoldDB" id="A0A8X8W220"/>
<dbReference type="Proteomes" id="UP000298416">
    <property type="component" value="Unassembled WGS sequence"/>
</dbReference>
<sequence length="224" mass="25383">MSIKRLSLTRNKPFSRLYMGIKRTLNGIRAMGKEEYLCDSALMEMDVFKSLPRLVMEYVESDLKKAREKGFVHRDLKPANILFGGKNRVKICDFGLSARLESLWGGGVGTMFYKAPEILDDSDAYTSGVDVWSMGCMMAEFVLDKPLFRGRSDGQQLKCIRRLVCGQTNLVRMYIMSKSASLLGSTRLSESGLDLLKKLLAFDPSDRISARDALNHPWLEEFED</sequence>
<dbReference type="InterPro" id="IPR008271">
    <property type="entry name" value="Ser/Thr_kinase_AS"/>
</dbReference>
<name>A0A8X8W220_SALSN</name>
<dbReference type="InterPro" id="IPR000719">
    <property type="entry name" value="Prot_kinase_dom"/>
</dbReference>
<proteinExistence type="predicted"/>